<evidence type="ECO:0000313" key="7">
    <source>
        <dbReference type="EMBL" id="KAL0075287.1"/>
    </source>
</evidence>
<keyword evidence="5 6" id="KW-0472">Membrane</keyword>
<keyword evidence="8" id="KW-1185">Reference proteome</keyword>
<comment type="similarity">
    <text evidence="2 6">Belongs to the DP1 family.</text>
</comment>
<gene>
    <name evidence="7" type="ORF">J3Q64DRAFT_1775827</name>
</gene>
<dbReference type="InterPro" id="IPR004345">
    <property type="entry name" value="TB2_DP1_HVA22"/>
</dbReference>
<evidence type="ECO:0000256" key="3">
    <source>
        <dbReference type="ARBA" id="ARBA00022692"/>
    </source>
</evidence>
<dbReference type="Proteomes" id="UP001448207">
    <property type="component" value="Unassembled WGS sequence"/>
</dbReference>
<dbReference type="PANTHER" id="PTHR12300:SF161">
    <property type="entry name" value="RECEPTOR EXPRESSION-ENHANCING PROTEIN"/>
    <property type="match status" value="1"/>
</dbReference>
<evidence type="ECO:0000256" key="2">
    <source>
        <dbReference type="ARBA" id="ARBA00008573"/>
    </source>
</evidence>
<dbReference type="Pfam" id="PF03134">
    <property type="entry name" value="TB2_DP1_HVA22"/>
    <property type="match status" value="1"/>
</dbReference>
<evidence type="ECO:0000256" key="4">
    <source>
        <dbReference type="ARBA" id="ARBA00022989"/>
    </source>
</evidence>
<comment type="caution">
    <text evidence="6">Lacks conserved residue(s) required for the propagation of feature annotation.</text>
</comment>
<evidence type="ECO:0000313" key="8">
    <source>
        <dbReference type="Proteomes" id="UP001448207"/>
    </source>
</evidence>
<comment type="subcellular location">
    <subcellularLocation>
        <location evidence="1 6">Membrane</location>
        <topology evidence="1 6">Multi-pass membrane protein</topology>
    </subcellularLocation>
</comment>
<evidence type="ECO:0000256" key="6">
    <source>
        <dbReference type="RuleBase" id="RU362006"/>
    </source>
</evidence>
<organism evidence="7 8">
    <name type="scientific">Phycomyces blakesleeanus</name>
    <dbReference type="NCBI Taxonomy" id="4837"/>
    <lineage>
        <taxon>Eukaryota</taxon>
        <taxon>Fungi</taxon>
        <taxon>Fungi incertae sedis</taxon>
        <taxon>Mucoromycota</taxon>
        <taxon>Mucoromycotina</taxon>
        <taxon>Mucoromycetes</taxon>
        <taxon>Mucorales</taxon>
        <taxon>Phycomycetaceae</taxon>
        <taxon>Phycomyces</taxon>
    </lineage>
</organism>
<evidence type="ECO:0000256" key="1">
    <source>
        <dbReference type="ARBA" id="ARBA00004141"/>
    </source>
</evidence>
<accession>A0ABR3AIL1</accession>
<dbReference type="EMBL" id="JBCLYO010000037">
    <property type="protein sequence ID" value="KAL0075287.1"/>
    <property type="molecule type" value="Genomic_DNA"/>
</dbReference>
<keyword evidence="4 6" id="KW-1133">Transmembrane helix</keyword>
<comment type="caution">
    <text evidence="7">The sequence shown here is derived from an EMBL/GenBank/DDBJ whole genome shotgun (WGS) entry which is preliminary data.</text>
</comment>
<keyword evidence="3 6" id="KW-0812">Transmembrane</keyword>
<feature type="transmembrane region" description="Helical" evidence="6">
    <location>
        <begin position="87"/>
        <end position="112"/>
    </location>
</feature>
<feature type="transmembrane region" description="Helical" evidence="6">
    <location>
        <begin position="118"/>
        <end position="136"/>
    </location>
</feature>
<feature type="transmembrane region" description="Helical" evidence="6">
    <location>
        <begin position="42"/>
        <end position="66"/>
    </location>
</feature>
<dbReference type="PANTHER" id="PTHR12300">
    <property type="entry name" value="HVA22-LIKE PROTEINS"/>
    <property type="match status" value="1"/>
</dbReference>
<sequence length="186" mass="21117">MTVLDPTSVPVNLTSLLEGFSCWESLENLTGINRKYWRIGTLGLLVSLAVAHFAGSILIGLLSWVYPAYASFKALEAPSRKDDKRWLIYWTVTAFIHTGVSIVDQILFWVPFYSLLKLVFFIWLTMPWFGGAELLYGQIVRPWLVWAEKDVDERAEVLRQQLGHAATNVAHQLLHTKSHASAQKSK</sequence>
<proteinExistence type="inferred from homology"/>
<name>A0ABR3AIL1_PHYBL</name>
<reference evidence="7 8" key="1">
    <citation type="submission" date="2024-04" db="EMBL/GenBank/DDBJ databases">
        <title>Symmetric and asymmetric DNA N6-adenine methylation regulates different biological responses in Mucorales.</title>
        <authorList>
            <consortium name="Lawrence Berkeley National Laboratory"/>
            <person name="Lax C."/>
            <person name="Mondo S.J."/>
            <person name="Osorio-Concepcion M."/>
            <person name="Muszewska A."/>
            <person name="Corrochano-Luque M."/>
            <person name="Gutierrez G."/>
            <person name="Riley R."/>
            <person name="Lipzen A."/>
            <person name="Guo J."/>
            <person name="Hundley H."/>
            <person name="Amirebrahimi M."/>
            <person name="Ng V."/>
            <person name="Lorenzo-Gutierrez D."/>
            <person name="Binder U."/>
            <person name="Yang J."/>
            <person name="Song Y."/>
            <person name="Canovas D."/>
            <person name="Navarro E."/>
            <person name="Freitag M."/>
            <person name="Gabaldon T."/>
            <person name="Grigoriev I.V."/>
            <person name="Corrochano L.M."/>
            <person name="Nicolas F.E."/>
            <person name="Garre V."/>
        </authorList>
    </citation>
    <scope>NUCLEOTIDE SEQUENCE [LARGE SCALE GENOMIC DNA]</scope>
    <source>
        <strain evidence="7 8">L51</strain>
    </source>
</reference>
<evidence type="ECO:0000256" key="5">
    <source>
        <dbReference type="ARBA" id="ARBA00023136"/>
    </source>
</evidence>
<protein>
    <recommendedName>
        <fullName evidence="6">Protein YOP1</fullName>
    </recommendedName>
</protein>